<feature type="transmembrane region" description="Helical" evidence="1">
    <location>
        <begin position="120"/>
        <end position="139"/>
    </location>
</feature>
<feature type="transmembrane region" description="Helical" evidence="1">
    <location>
        <begin position="215"/>
        <end position="236"/>
    </location>
</feature>
<name>A0A5N5W9B0_STRMB</name>
<feature type="transmembrane region" description="Helical" evidence="1">
    <location>
        <begin position="178"/>
        <end position="195"/>
    </location>
</feature>
<dbReference type="Proteomes" id="UP000327000">
    <property type="component" value="Unassembled WGS sequence"/>
</dbReference>
<evidence type="ECO:0000313" key="3">
    <source>
        <dbReference type="Proteomes" id="UP000327000"/>
    </source>
</evidence>
<evidence type="ECO:0000256" key="1">
    <source>
        <dbReference type="SAM" id="Phobius"/>
    </source>
</evidence>
<keyword evidence="3" id="KW-1185">Reference proteome</keyword>
<reference evidence="2 3" key="1">
    <citation type="journal article" date="2019" name="Microb. Cell Fact.">
        <title>Exploring novel herbicidin analogues by transcriptional regulator overexpression and MS/MS molecular networking.</title>
        <authorList>
            <person name="Shi Y."/>
            <person name="Gu R."/>
            <person name="Li Y."/>
            <person name="Wang X."/>
            <person name="Ren W."/>
            <person name="Li X."/>
            <person name="Wang L."/>
            <person name="Xie Y."/>
            <person name="Hong B."/>
        </authorList>
    </citation>
    <scope>NUCLEOTIDE SEQUENCE [LARGE SCALE GENOMIC DNA]</scope>
    <source>
        <strain evidence="2 3">US-43</strain>
    </source>
</reference>
<keyword evidence="1" id="KW-0812">Transmembrane</keyword>
<keyword evidence="1" id="KW-0472">Membrane</keyword>
<feature type="transmembrane region" description="Helical" evidence="1">
    <location>
        <begin position="310"/>
        <end position="329"/>
    </location>
</feature>
<dbReference type="OrthoDB" id="3872592at2"/>
<feature type="transmembrane region" description="Helical" evidence="1">
    <location>
        <begin position="78"/>
        <end position="100"/>
    </location>
</feature>
<organism evidence="2 3">
    <name type="scientific">Streptomyces mobaraensis</name>
    <name type="common">Streptoverticillium mobaraense</name>
    <dbReference type="NCBI Taxonomy" id="35621"/>
    <lineage>
        <taxon>Bacteria</taxon>
        <taxon>Bacillati</taxon>
        <taxon>Actinomycetota</taxon>
        <taxon>Actinomycetes</taxon>
        <taxon>Kitasatosporales</taxon>
        <taxon>Streptomycetaceae</taxon>
        <taxon>Streptomyces</taxon>
    </lineage>
</organism>
<dbReference type="NCBIfam" id="NF038391">
    <property type="entry name" value="streptophobe"/>
    <property type="match status" value="1"/>
</dbReference>
<comment type="caution">
    <text evidence="2">The sequence shown here is derived from an EMBL/GenBank/DDBJ whole genome shotgun (WGS) entry which is preliminary data.</text>
</comment>
<sequence>MSGSRSAEAVRAWGEAFGAVAAAVAAMVATAALGLWAAGAGGLPSGAFPAVLAATVVAAVGGTVELTGGAGSFGRTGATLTVVPLSVSLAGALALAAGLLRPLGPLRHGPPPDGRELAARAARVAVLWIPALLVPALTARHTFRIGLGGGLLDEIGDVLDVRPEVGFRADVAATLGRGLLWLLVLYVIIVLAAYRTPLPPPLRRFQDAARPPVRAVLGLLLGYVVLGLAVGLVTLCTRGHPAETAATLLLGLPNLAWLALGTGLGGAWEGNVPDAIGLPVPYALAAVLREPGGGTATVDLASLGRYDDRAWVLALVAALALATAAFLMARRFPAPWWRQAVRLAPALAVALVAVGLLTRVSARYGLSLFGLGDLDAFGGEVRLDPRLPLLLGWGALWGLVAGASAGALAEALGRVRRRRGRAG</sequence>
<feature type="transmembrane region" description="Helical" evidence="1">
    <location>
        <begin position="248"/>
        <end position="268"/>
    </location>
</feature>
<proteinExistence type="predicted"/>
<evidence type="ECO:0000313" key="2">
    <source>
        <dbReference type="EMBL" id="KAB7845099.1"/>
    </source>
</evidence>
<dbReference type="AlphaFoldDB" id="A0A5N5W9B0"/>
<gene>
    <name evidence="2" type="ORF">FRZ00_14845</name>
</gene>
<protein>
    <recommendedName>
        <fullName evidence="4">Integral membrane protein</fullName>
    </recommendedName>
</protein>
<feature type="transmembrane region" description="Helical" evidence="1">
    <location>
        <begin position="47"/>
        <end position="66"/>
    </location>
</feature>
<dbReference type="InterPro" id="IPR047724">
    <property type="entry name" value="Streptophobe"/>
</dbReference>
<dbReference type="EMBL" id="VOKX01000027">
    <property type="protein sequence ID" value="KAB7845099.1"/>
    <property type="molecule type" value="Genomic_DNA"/>
</dbReference>
<keyword evidence="1" id="KW-1133">Transmembrane helix</keyword>
<dbReference type="RefSeq" id="WP_004948236.1">
    <property type="nucleotide sequence ID" value="NZ_JBFADJ010000012.1"/>
</dbReference>
<feature type="transmembrane region" description="Helical" evidence="1">
    <location>
        <begin position="341"/>
        <end position="362"/>
    </location>
</feature>
<feature type="transmembrane region" description="Helical" evidence="1">
    <location>
        <begin position="12"/>
        <end position="35"/>
    </location>
</feature>
<evidence type="ECO:0008006" key="4">
    <source>
        <dbReference type="Google" id="ProtNLM"/>
    </source>
</evidence>
<feature type="transmembrane region" description="Helical" evidence="1">
    <location>
        <begin position="390"/>
        <end position="412"/>
    </location>
</feature>
<accession>A0A5N5W9B0</accession>